<feature type="region of interest" description="Disordered" evidence="5">
    <location>
        <begin position="1"/>
        <end position="20"/>
    </location>
</feature>
<dbReference type="InterPro" id="IPR006906">
    <property type="entry name" value="Timeless_N"/>
</dbReference>
<dbReference type="Proteomes" id="UP001165060">
    <property type="component" value="Unassembled WGS sequence"/>
</dbReference>
<dbReference type="PANTHER" id="PTHR22940">
    <property type="entry name" value="TIMEOUT/TIMELESS-2"/>
    <property type="match status" value="1"/>
</dbReference>
<feature type="domain" description="Timeless N-terminal" evidence="6">
    <location>
        <begin position="110"/>
        <end position="267"/>
    </location>
</feature>
<sequence length="1008" mass="110225">MSTAAASPASPAAKPARLSTEEWKAAKDLEFKAGLEAKKAAAEAEKAKAAAASEKRRAAANARLKVSSTGQVIESSSLAAQRSTRPGAEVVEELLLVASVLGTRYRGELVLNENILEWLRDLQLQIFKDRASKADFCPACVYLGELGVAREKLLPIAFLKRDDPDVLQTLSKIFVQLTTPLTLPAQQAGLLNINVKSKKLTAETVRDQALYRQNALDQARHLLAYKKLFCGEGALGVFVEYLRPALETPEHRRGDYDNQVLDILLLLGQEIALEKNKHLNILVMENLFYLVQHQDPVATARAHTLMRPAAAAEKVSPGPSSSSSSKPSVVTPVGGAFSLSAARSKEQARLKSSLRASAPATGSRHSRFGSNFKLLSKDKAKPSQRVASFGAGAAPAPGSGPARKRSKQTAAFVAGADAVAARTAFAAGALRSLKVLNAFSAKVVEKCYLPVMKSLKDEFRRESDRLVETDTPKFFKIVRFFSAFQRTVLEDSNAVGNGTGSVGDLLITLDSFCWKMVSTKMEEYIAKKQPTLLTQALSLYKEMLNLVLLMSCSGKEDEQVSLTIRSWVFFADEPRDMLPKLTSKWQAATFSKQHLLDLVEVTHVTLKLLDIGKRRYIAEGVLENRTGKRRSQGLIETAKHEAATFDLDKYLRSNILSGGALKAFTHLLREYRSNGVAANHHIVSFFTRLCKFKLDSVKTSFEASEDTPGAEAATGRAAIDAKKEKEEFVTLEPLLFTMELMVIYERILNDTVTSSQPAEKRGDGDWDDSDSSDSEIEYESEASKDVSEDELVGDETDDDVEESDLELGDDEEENDKKLLEHATKIEKKHAKKEEKKAARAKKLAAKAAKAARKAWSGEEDNLLRTAFFQHPTEKRAVRALAEDPVLRRGKKNKAKIRERAKALGLKIVPKARAAAAEEEGEGADKENDRWSDARTYKRTWTEEAGGDELAEEVEEGIGGGGGKRLKKKAIANDDSDDDDMDDFGAAGEGGGVALGGGASLLMDDDDDE</sequence>
<feature type="compositionally biased region" description="Acidic residues" evidence="5">
    <location>
        <begin position="944"/>
        <end position="955"/>
    </location>
</feature>
<keyword evidence="8" id="KW-1185">Reference proteome</keyword>
<dbReference type="EMBL" id="BRYB01001515">
    <property type="protein sequence ID" value="GMI27479.1"/>
    <property type="molecule type" value="Genomic_DNA"/>
</dbReference>
<dbReference type="InterPro" id="IPR044998">
    <property type="entry name" value="Timeless"/>
</dbReference>
<keyword evidence="3" id="KW-0131">Cell cycle</keyword>
<reference evidence="7 8" key="1">
    <citation type="journal article" date="2023" name="Commun. Biol.">
        <title>Genome analysis of Parmales, the sister group of diatoms, reveals the evolutionary specialization of diatoms from phago-mixotrophs to photoautotrophs.</title>
        <authorList>
            <person name="Ban H."/>
            <person name="Sato S."/>
            <person name="Yoshikawa S."/>
            <person name="Yamada K."/>
            <person name="Nakamura Y."/>
            <person name="Ichinomiya M."/>
            <person name="Sato N."/>
            <person name="Blanc-Mathieu R."/>
            <person name="Endo H."/>
            <person name="Kuwata A."/>
            <person name="Ogata H."/>
        </authorList>
    </citation>
    <scope>NUCLEOTIDE SEQUENCE [LARGE SCALE GENOMIC DNA]</scope>
</reference>
<comment type="caution">
    <text evidence="7">The sequence shown here is derived from an EMBL/GenBank/DDBJ whole genome shotgun (WGS) entry which is preliminary data.</text>
</comment>
<proteinExistence type="predicted"/>
<evidence type="ECO:0000313" key="8">
    <source>
        <dbReference type="Proteomes" id="UP001165060"/>
    </source>
</evidence>
<feature type="region of interest" description="Disordered" evidence="5">
    <location>
        <begin position="753"/>
        <end position="816"/>
    </location>
</feature>
<feature type="coiled-coil region" evidence="4">
    <location>
        <begin position="32"/>
        <end position="61"/>
    </location>
</feature>
<evidence type="ECO:0000256" key="2">
    <source>
        <dbReference type="ARBA" id="ARBA00023242"/>
    </source>
</evidence>
<gene>
    <name evidence="7" type="ORF">TeGR_g11226</name>
</gene>
<protein>
    <recommendedName>
        <fullName evidence="6">Timeless N-terminal domain-containing protein</fullName>
    </recommendedName>
</protein>
<evidence type="ECO:0000259" key="6">
    <source>
        <dbReference type="Pfam" id="PF04821"/>
    </source>
</evidence>
<feature type="compositionally biased region" description="Acidic residues" evidence="5">
    <location>
        <begin position="973"/>
        <end position="982"/>
    </location>
</feature>
<feature type="region of interest" description="Disordered" evidence="5">
    <location>
        <begin position="910"/>
        <end position="1008"/>
    </location>
</feature>
<keyword evidence="2" id="KW-0539">Nucleus</keyword>
<evidence type="ECO:0000313" key="7">
    <source>
        <dbReference type="EMBL" id="GMI27479.1"/>
    </source>
</evidence>
<evidence type="ECO:0000256" key="1">
    <source>
        <dbReference type="ARBA" id="ARBA00004123"/>
    </source>
</evidence>
<feature type="compositionally biased region" description="Acidic residues" evidence="5">
    <location>
        <begin position="765"/>
        <end position="780"/>
    </location>
</feature>
<feature type="compositionally biased region" description="Acidic residues" evidence="5">
    <location>
        <begin position="787"/>
        <end position="813"/>
    </location>
</feature>
<dbReference type="Pfam" id="PF04821">
    <property type="entry name" value="TIMELESS"/>
    <property type="match status" value="1"/>
</dbReference>
<comment type="subcellular location">
    <subcellularLocation>
        <location evidence="1">Nucleus</location>
    </subcellularLocation>
</comment>
<keyword evidence="4" id="KW-0175">Coiled coil</keyword>
<feature type="region of interest" description="Disordered" evidence="5">
    <location>
        <begin position="310"/>
        <end position="330"/>
    </location>
</feature>
<feature type="compositionally biased region" description="Low complexity" evidence="5">
    <location>
        <begin position="1"/>
        <end position="16"/>
    </location>
</feature>
<evidence type="ECO:0000256" key="4">
    <source>
        <dbReference type="SAM" id="Coils"/>
    </source>
</evidence>
<name>A0ABQ6MKF4_9STRA</name>
<organism evidence="7 8">
    <name type="scientific">Tetraparma gracilis</name>
    <dbReference type="NCBI Taxonomy" id="2962635"/>
    <lineage>
        <taxon>Eukaryota</taxon>
        <taxon>Sar</taxon>
        <taxon>Stramenopiles</taxon>
        <taxon>Ochrophyta</taxon>
        <taxon>Bolidophyceae</taxon>
        <taxon>Parmales</taxon>
        <taxon>Triparmaceae</taxon>
        <taxon>Tetraparma</taxon>
    </lineage>
</organism>
<feature type="compositionally biased region" description="Low complexity" evidence="5">
    <location>
        <begin position="315"/>
        <end position="330"/>
    </location>
</feature>
<feature type="compositionally biased region" description="Gly residues" evidence="5">
    <location>
        <begin position="986"/>
        <end position="998"/>
    </location>
</feature>
<dbReference type="PANTHER" id="PTHR22940:SF4">
    <property type="entry name" value="PROTEIN TIMELESS HOMOLOG"/>
    <property type="match status" value="1"/>
</dbReference>
<accession>A0ABQ6MKF4</accession>
<evidence type="ECO:0000256" key="3">
    <source>
        <dbReference type="ARBA" id="ARBA00023306"/>
    </source>
</evidence>
<evidence type="ECO:0000256" key="5">
    <source>
        <dbReference type="SAM" id="MobiDB-lite"/>
    </source>
</evidence>
<feature type="compositionally biased region" description="Basic and acidic residues" evidence="5">
    <location>
        <begin position="922"/>
        <end position="941"/>
    </location>
</feature>